<sequence length="194" mass="21466">MRLFAAVVPPEEVIAHLDDFLDVRREVAAFRWTRPDQWHLTLSFASEAPERSLDEISDRLDRAASRRTPFALRLAGGGAFPNAAQARVLYVDVHAADPDDLAMPPALEELGHLARGARSAFAKAGAAVDGQRFRPHLTLGRLGHPEDVSNWVRLLDAYQGPAWTVDEIELVASHLGEGPRRTPRYESLETFVLG</sequence>
<dbReference type="AlphaFoldDB" id="A0A4R1BZQ5"/>
<dbReference type="PANTHER" id="PTHR35561">
    <property type="entry name" value="RNA 2',3'-CYCLIC PHOSPHODIESTERASE"/>
    <property type="match status" value="1"/>
</dbReference>
<evidence type="ECO:0000313" key="4">
    <source>
        <dbReference type="Proteomes" id="UP000295453"/>
    </source>
</evidence>
<dbReference type="RefSeq" id="WP_131584293.1">
    <property type="nucleotide sequence ID" value="NZ_SJZJ01000018.1"/>
</dbReference>
<evidence type="ECO:0000256" key="1">
    <source>
        <dbReference type="ARBA" id="ARBA00022801"/>
    </source>
</evidence>
<dbReference type="InterPro" id="IPR009097">
    <property type="entry name" value="Cyclic_Pdiesterase"/>
</dbReference>
<feature type="active site" description="Proton acceptor" evidence="2">
    <location>
        <position position="136"/>
    </location>
</feature>
<dbReference type="Pfam" id="PF13563">
    <property type="entry name" value="2_5_RNA_ligase2"/>
    <property type="match status" value="1"/>
</dbReference>
<accession>A0A4R1BZQ5</accession>
<reference evidence="3 4" key="1">
    <citation type="submission" date="2019-03" db="EMBL/GenBank/DDBJ databases">
        <authorList>
            <person name="Kim M.K.M."/>
        </authorList>
    </citation>
    <scope>NUCLEOTIDE SEQUENCE [LARGE SCALE GENOMIC DNA]</scope>
    <source>
        <strain evidence="3 4">18JY15-6</strain>
    </source>
</reference>
<dbReference type="EMBL" id="SJZJ01000018">
    <property type="protein sequence ID" value="TCJ23218.1"/>
    <property type="molecule type" value="Genomic_DNA"/>
</dbReference>
<comment type="similarity">
    <text evidence="2">Belongs to the 2H phosphoesterase superfamily. ThpR family.</text>
</comment>
<dbReference type="GO" id="GO:0004113">
    <property type="term" value="F:2',3'-cyclic-nucleotide 3'-phosphodiesterase activity"/>
    <property type="evidence" value="ECO:0007669"/>
    <property type="project" value="InterPro"/>
</dbReference>
<protein>
    <recommendedName>
        <fullName evidence="2">RNA 2',3'-cyclic phosphodiesterase</fullName>
        <shortName evidence="2">RNA 2',3'-CPDase</shortName>
        <ecNumber evidence="2">3.1.4.58</ecNumber>
    </recommendedName>
</protein>
<keyword evidence="1 2" id="KW-0378">Hydrolase</keyword>
<dbReference type="InterPro" id="IPR004175">
    <property type="entry name" value="RNA_CPDase"/>
</dbReference>
<feature type="short sequence motif" description="HXTX 2" evidence="2">
    <location>
        <begin position="136"/>
        <end position="139"/>
    </location>
</feature>
<dbReference type="EC" id="3.1.4.58" evidence="2"/>
<dbReference type="Gene3D" id="3.90.1140.10">
    <property type="entry name" value="Cyclic phosphodiesterase"/>
    <property type="match status" value="1"/>
</dbReference>
<dbReference type="SUPFAM" id="SSF55144">
    <property type="entry name" value="LigT-like"/>
    <property type="match status" value="1"/>
</dbReference>
<evidence type="ECO:0000313" key="3">
    <source>
        <dbReference type="EMBL" id="TCJ23218.1"/>
    </source>
</evidence>
<organism evidence="3 4">
    <name type="scientific">Nocardioides jejuensis</name>
    <dbReference type="NCBI Taxonomy" id="2502782"/>
    <lineage>
        <taxon>Bacteria</taxon>
        <taxon>Bacillati</taxon>
        <taxon>Actinomycetota</taxon>
        <taxon>Actinomycetes</taxon>
        <taxon>Propionibacteriales</taxon>
        <taxon>Nocardioidaceae</taxon>
        <taxon>Nocardioides</taxon>
    </lineage>
</organism>
<dbReference type="HAMAP" id="MF_01940">
    <property type="entry name" value="RNA_CPDase"/>
    <property type="match status" value="1"/>
</dbReference>
<comment type="caution">
    <text evidence="3">The sequence shown here is derived from an EMBL/GenBank/DDBJ whole genome shotgun (WGS) entry which is preliminary data.</text>
</comment>
<dbReference type="PANTHER" id="PTHR35561:SF1">
    <property type="entry name" value="RNA 2',3'-CYCLIC PHOSPHODIESTERASE"/>
    <property type="match status" value="1"/>
</dbReference>
<gene>
    <name evidence="3" type="primary">thpR</name>
    <name evidence="3" type="ORF">EPD65_11625</name>
</gene>
<comment type="catalytic activity">
    <reaction evidence="2">
        <text>a 3'-end 2',3'-cyclophospho-ribonucleotide-RNA + H2O = a 3'-end 2'-phospho-ribonucleotide-RNA + H(+)</text>
        <dbReference type="Rhea" id="RHEA:11828"/>
        <dbReference type="Rhea" id="RHEA-COMP:10464"/>
        <dbReference type="Rhea" id="RHEA-COMP:17353"/>
        <dbReference type="ChEBI" id="CHEBI:15377"/>
        <dbReference type="ChEBI" id="CHEBI:15378"/>
        <dbReference type="ChEBI" id="CHEBI:83064"/>
        <dbReference type="ChEBI" id="CHEBI:173113"/>
        <dbReference type="EC" id="3.1.4.58"/>
    </reaction>
</comment>
<evidence type="ECO:0000256" key="2">
    <source>
        <dbReference type="HAMAP-Rule" id="MF_01940"/>
    </source>
</evidence>
<feature type="active site" description="Proton donor" evidence="2">
    <location>
        <position position="39"/>
    </location>
</feature>
<keyword evidence="4" id="KW-1185">Reference proteome</keyword>
<dbReference type="NCBIfam" id="TIGR02258">
    <property type="entry name" value="2_5_ligase"/>
    <property type="match status" value="1"/>
</dbReference>
<proteinExistence type="inferred from homology"/>
<name>A0A4R1BZQ5_9ACTN</name>
<feature type="short sequence motif" description="HXTX 1" evidence="2">
    <location>
        <begin position="39"/>
        <end position="42"/>
    </location>
</feature>
<dbReference type="GO" id="GO:0008664">
    <property type="term" value="F:RNA 2',3'-cyclic 3'-phosphodiesterase activity"/>
    <property type="evidence" value="ECO:0007669"/>
    <property type="project" value="UniProtKB-EC"/>
</dbReference>
<comment type="function">
    <text evidence="2">Hydrolyzes RNA 2',3'-cyclic phosphodiester to an RNA 2'-phosphomonoester.</text>
</comment>
<dbReference type="OrthoDB" id="9787070at2"/>
<dbReference type="Proteomes" id="UP000295453">
    <property type="component" value="Unassembled WGS sequence"/>
</dbReference>